<sequence>MKWSVSQGACMLRDRGTISSRCHYVIFDSVDPIARISEDHRFVDGLGVIRLSIVIMVWSTVSIVCLGLGVFPRILCGLALPLGQIFVEDKLAIYDVPSVFELL</sequence>
<protein>
    <submittedName>
        <fullName evidence="2">11700_t:CDS:1</fullName>
    </submittedName>
</protein>
<dbReference type="AlphaFoldDB" id="A0A9N9E4X7"/>
<keyword evidence="1" id="KW-1133">Transmembrane helix</keyword>
<keyword evidence="3" id="KW-1185">Reference proteome</keyword>
<comment type="caution">
    <text evidence="2">The sequence shown here is derived from an EMBL/GenBank/DDBJ whole genome shotgun (WGS) entry which is preliminary data.</text>
</comment>
<dbReference type="EMBL" id="CAJVPV010011321">
    <property type="protein sequence ID" value="CAG8659946.1"/>
    <property type="molecule type" value="Genomic_DNA"/>
</dbReference>
<gene>
    <name evidence="2" type="ORF">AMORRO_LOCUS10361</name>
</gene>
<evidence type="ECO:0000313" key="2">
    <source>
        <dbReference type="EMBL" id="CAG8659946.1"/>
    </source>
</evidence>
<accession>A0A9N9E4X7</accession>
<evidence type="ECO:0000313" key="3">
    <source>
        <dbReference type="Proteomes" id="UP000789342"/>
    </source>
</evidence>
<organism evidence="2 3">
    <name type="scientific">Acaulospora morrowiae</name>
    <dbReference type="NCBI Taxonomy" id="94023"/>
    <lineage>
        <taxon>Eukaryota</taxon>
        <taxon>Fungi</taxon>
        <taxon>Fungi incertae sedis</taxon>
        <taxon>Mucoromycota</taxon>
        <taxon>Glomeromycotina</taxon>
        <taxon>Glomeromycetes</taxon>
        <taxon>Diversisporales</taxon>
        <taxon>Acaulosporaceae</taxon>
        <taxon>Acaulospora</taxon>
    </lineage>
</organism>
<dbReference type="Proteomes" id="UP000789342">
    <property type="component" value="Unassembled WGS sequence"/>
</dbReference>
<keyword evidence="1" id="KW-0812">Transmembrane</keyword>
<name>A0A9N9E4X7_9GLOM</name>
<feature type="transmembrane region" description="Helical" evidence="1">
    <location>
        <begin position="48"/>
        <end position="71"/>
    </location>
</feature>
<reference evidence="2" key="1">
    <citation type="submission" date="2021-06" db="EMBL/GenBank/DDBJ databases">
        <authorList>
            <person name="Kallberg Y."/>
            <person name="Tangrot J."/>
            <person name="Rosling A."/>
        </authorList>
    </citation>
    <scope>NUCLEOTIDE SEQUENCE</scope>
    <source>
        <strain evidence="2">CL551</strain>
    </source>
</reference>
<proteinExistence type="predicted"/>
<keyword evidence="1" id="KW-0472">Membrane</keyword>
<evidence type="ECO:0000256" key="1">
    <source>
        <dbReference type="SAM" id="Phobius"/>
    </source>
</evidence>